<organism evidence="1 2">
    <name type="scientific">Lecanicillium saksenae</name>
    <dbReference type="NCBI Taxonomy" id="468837"/>
    <lineage>
        <taxon>Eukaryota</taxon>
        <taxon>Fungi</taxon>
        <taxon>Dikarya</taxon>
        <taxon>Ascomycota</taxon>
        <taxon>Pezizomycotina</taxon>
        <taxon>Sordariomycetes</taxon>
        <taxon>Hypocreomycetidae</taxon>
        <taxon>Hypocreales</taxon>
        <taxon>Cordycipitaceae</taxon>
        <taxon>Lecanicillium</taxon>
    </lineage>
</organism>
<comment type="caution">
    <text evidence="1">The sequence shown here is derived from an EMBL/GenBank/DDBJ whole genome shotgun (WGS) entry which is preliminary data.</text>
</comment>
<proteinExistence type="predicted"/>
<accession>A0ACC1QK51</accession>
<dbReference type="Proteomes" id="UP001148737">
    <property type="component" value="Unassembled WGS sequence"/>
</dbReference>
<sequence>MGALAVRVSVNGTSPGGTCLWLPPHATKHQPRSPHTTHTTEGRYLAAGTYSTPPLPKPWLRRRRGVWAVDMGMPGPRPPLSTPSFETWPNSALLSSLRRLFATSAPRLIAHQRTQSPTRTGRHSLEPGPCGGHAIEGQGAEITYHPQHRGAIAIDSRFLELLLGDLVPPNTFAQTIAIPRFQGPQPLHRPATPPSPGFDISGVAIPRPQVGIERLPPRRQTNEPRESMNCKSCRKRKIKCNRLRPSCEACQLFQCPCIYDAVPKKRGPKTDVLEALLKRVDGLEAKLKEKNAEDGTEMDAESEAQSAEPEQAGPSEAYEPPLKRVASASEKSPAGSAEPKFATSRPSSADHTAPASSTVPTETLINTYFAAVHGRPYFILDESAVRQRMQLKQLPQYLIDAMCATVAKFSGHPNGHLAAVQMSLDLAASARRAIDVDELSVEATQALLLISLTYTMAGKGAKAYMVLNNAVAMAIGLELHREMDAQAQVTLMERETRRRLFWTCYQLDRLMASGSKRPGLISDDAIILRLPSWSSKPSSAPTEGEFFHCGSNLQYLQGSAKKSQGASGMFIDICRILGITTKYLAAGGVKGDSHFPWHSLSNLSKIRQDLDTWASGTNNAFATIESLFGQSDASALFLSKMIYHLIHCLIYRPFLPIDLAELSGNGQHQSWQIEATTMCFLHANAITELADLAKQTGRIQMPGMSGYCIFTAATVHVHGTHYTKSPGNGDMTVFLPSSDLLAKAREMLGELRYTWGTVEQHRENLEEICIMHGELVKALASNSIRYTPGFQLENYFDRYSDVGGSDGNGRRIDGTSFSLKDAPTAFMSDPFAAQALRIAPPQPSLKRKNTSQSRAEMQPSPTSTTQGAAFYHNRALSGQMTDAASMHGHDGQGHHISAMRSTMEGHPMNTAGTSTAGMSGYSFSPAPMTTSSGMTPLSFSPTYNYSAPMGMPGTHAMMGPATPSYDPMFGAIPTNAYGSPAAWHGMADGQHRNQAATVPSPSTKSNTGSTGTQGDEKDPFMTLLEQLAENEQRFNNGTGELDFFLAGAGRGYTGDCLYMRELDLWLSFSNPFILHKRRMRLLLFLTVIFSVTFRSCPARASLHDDDNDSQKRSCVPHTTNGAAVALYGDFLLPGA</sequence>
<evidence type="ECO:0000313" key="2">
    <source>
        <dbReference type="Proteomes" id="UP001148737"/>
    </source>
</evidence>
<name>A0ACC1QK51_9HYPO</name>
<evidence type="ECO:0000313" key="1">
    <source>
        <dbReference type="EMBL" id="KAJ3478761.1"/>
    </source>
</evidence>
<reference evidence="1" key="1">
    <citation type="submission" date="2022-07" db="EMBL/GenBank/DDBJ databases">
        <title>Genome Sequence of Lecanicillium saksenae.</title>
        <authorList>
            <person name="Buettner E."/>
        </authorList>
    </citation>
    <scope>NUCLEOTIDE SEQUENCE</scope>
    <source>
        <strain evidence="1">VT-O1</strain>
    </source>
</reference>
<gene>
    <name evidence="1" type="ORF">NLG97_g8487</name>
</gene>
<protein>
    <submittedName>
        <fullName evidence="1">Uncharacterized protein</fullName>
    </submittedName>
</protein>
<dbReference type="EMBL" id="JANAKD010001508">
    <property type="protein sequence ID" value="KAJ3478761.1"/>
    <property type="molecule type" value="Genomic_DNA"/>
</dbReference>
<keyword evidence="2" id="KW-1185">Reference proteome</keyword>